<dbReference type="InterPro" id="IPR036047">
    <property type="entry name" value="F-box-like_dom_sf"/>
</dbReference>
<feature type="non-terminal residue" evidence="2">
    <location>
        <position position="614"/>
    </location>
</feature>
<organism evidence="2 3">
    <name type="scientific">Sporormia fimetaria CBS 119925</name>
    <dbReference type="NCBI Taxonomy" id="1340428"/>
    <lineage>
        <taxon>Eukaryota</taxon>
        <taxon>Fungi</taxon>
        <taxon>Dikarya</taxon>
        <taxon>Ascomycota</taxon>
        <taxon>Pezizomycotina</taxon>
        <taxon>Dothideomycetes</taxon>
        <taxon>Pleosporomycetidae</taxon>
        <taxon>Pleosporales</taxon>
        <taxon>Sporormiaceae</taxon>
        <taxon>Sporormia</taxon>
    </lineage>
</organism>
<gene>
    <name evidence="2" type="ORF">M011DRAFT_378056</name>
</gene>
<keyword evidence="3" id="KW-1185">Reference proteome</keyword>
<dbReference type="OrthoDB" id="4194555at2759"/>
<dbReference type="EMBL" id="MU006592">
    <property type="protein sequence ID" value="KAF2743945.1"/>
    <property type="molecule type" value="Genomic_DNA"/>
</dbReference>
<name>A0A6A6V0I1_9PLEO</name>
<dbReference type="Proteomes" id="UP000799440">
    <property type="component" value="Unassembled WGS sequence"/>
</dbReference>
<evidence type="ECO:0000313" key="2">
    <source>
        <dbReference type="EMBL" id="KAF2743945.1"/>
    </source>
</evidence>
<dbReference type="SUPFAM" id="SSF81383">
    <property type="entry name" value="F-box domain"/>
    <property type="match status" value="1"/>
</dbReference>
<dbReference type="Pfam" id="PF00646">
    <property type="entry name" value="F-box"/>
    <property type="match status" value="1"/>
</dbReference>
<dbReference type="InterPro" id="IPR001810">
    <property type="entry name" value="F-box_dom"/>
</dbReference>
<evidence type="ECO:0000313" key="3">
    <source>
        <dbReference type="Proteomes" id="UP000799440"/>
    </source>
</evidence>
<feature type="domain" description="F-box" evidence="1">
    <location>
        <begin position="1"/>
        <end position="46"/>
    </location>
</feature>
<sequence length="614" mass="68855">WPLSSLPMELYEEIVSYLDRDDIKSMRLVCKVFDHNVSQMLFWNTVVPFNSAIFDLIKGEDGCSTKLTSVFDGHWLGVFKNFGKHIRKFGMSFDLNEDALANAPGKSITAPHSSFWGVYDYPHQQYNRYSYIAGLEDVADDGPLMNFVFVSLENVQELGLSVDGGLGWINGPDSSLRARVLKRPPRMFNHSPNTLDRRAQAQRELWDILRTAYQSAGRRESGCEQSILYSTALGSKPYATCLVPVCLTTPQKEWLLETAWAQRAFLLAYTLSVIAHPWKFELLHTLNVSRLSAAYLNTLARDDFWDALPSVRKVVIRVIPSFRTVYKDSNGDAMTYDIPPSHSIGPFYKFLKDTLSKRNGIEDLTIGWVTGGEHAEGMCARNKLLLPSPIGTWPDMPETDTDTSSFEIIEFPHIDRLTLENCWILPQTLEQLVLRHDPLRLKTLILDSVSLVKVPTQAGSAYLSGVFGHLRTLRLRPTPGSWLEVLDVISPGVNLTNFGSTFSRADADRTTSLEEISFRSCGYSSLPNFFGAARTQQGDMDNETWARFKVLKNQMLHSGNAMLGEIVQTVDEGELEALQAGWDLRLGWDDEEEKEAAVCDGLLPGGTGRFSGTV</sequence>
<protein>
    <recommendedName>
        <fullName evidence="1">F-box domain-containing protein</fullName>
    </recommendedName>
</protein>
<feature type="non-terminal residue" evidence="2">
    <location>
        <position position="1"/>
    </location>
</feature>
<proteinExistence type="predicted"/>
<accession>A0A6A6V0I1</accession>
<dbReference type="AlphaFoldDB" id="A0A6A6V0I1"/>
<dbReference type="PROSITE" id="PS50181">
    <property type="entry name" value="FBOX"/>
    <property type="match status" value="1"/>
</dbReference>
<evidence type="ECO:0000259" key="1">
    <source>
        <dbReference type="PROSITE" id="PS50181"/>
    </source>
</evidence>
<reference evidence="2" key="1">
    <citation type="journal article" date="2020" name="Stud. Mycol.">
        <title>101 Dothideomycetes genomes: a test case for predicting lifestyles and emergence of pathogens.</title>
        <authorList>
            <person name="Haridas S."/>
            <person name="Albert R."/>
            <person name="Binder M."/>
            <person name="Bloem J."/>
            <person name="Labutti K."/>
            <person name="Salamov A."/>
            <person name="Andreopoulos B."/>
            <person name="Baker S."/>
            <person name="Barry K."/>
            <person name="Bills G."/>
            <person name="Bluhm B."/>
            <person name="Cannon C."/>
            <person name="Castanera R."/>
            <person name="Culley D."/>
            <person name="Daum C."/>
            <person name="Ezra D."/>
            <person name="Gonzalez J."/>
            <person name="Henrissat B."/>
            <person name="Kuo A."/>
            <person name="Liang C."/>
            <person name="Lipzen A."/>
            <person name="Lutzoni F."/>
            <person name="Magnuson J."/>
            <person name="Mondo S."/>
            <person name="Nolan M."/>
            <person name="Ohm R."/>
            <person name="Pangilinan J."/>
            <person name="Park H.-J."/>
            <person name="Ramirez L."/>
            <person name="Alfaro M."/>
            <person name="Sun H."/>
            <person name="Tritt A."/>
            <person name="Yoshinaga Y."/>
            <person name="Zwiers L.-H."/>
            <person name="Turgeon B."/>
            <person name="Goodwin S."/>
            <person name="Spatafora J."/>
            <person name="Crous P."/>
            <person name="Grigoriev I."/>
        </authorList>
    </citation>
    <scope>NUCLEOTIDE SEQUENCE</scope>
    <source>
        <strain evidence="2">CBS 119925</strain>
    </source>
</reference>